<dbReference type="Pfam" id="PF00501">
    <property type="entry name" value="AMP-binding"/>
    <property type="match status" value="1"/>
</dbReference>
<gene>
    <name evidence="5" type="ORF">D8779_18570</name>
</gene>
<dbReference type="Gene3D" id="3.30.300.30">
    <property type="match status" value="1"/>
</dbReference>
<dbReference type="GO" id="GO:0031177">
    <property type="term" value="F:phosphopantetheine binding"/>
    <property type="evidence" value="ECO:0007669"/>
    <property type="project" value="TreeGrafter"/>
</dbReference>
<dbReference type="AlphaFoldDB" id="A0A4T1ZTR2"/>
<evidence type="ECO:0000313" key="5">
    <source>
        <dbReference type="EMBL" id="TIH06942.1"/>
    </source>
</evidence>
<keyword evidence="2" id="KW-0597">Phosphoprotein</keyword>
<dbReference type="PANTHER" id="PTHR45527">
    <property type="entry name" value="NONRIBOSOMAL PEPTIDE SYNTHETASE"/>
    <property type="match status" value="1"/>
</dbReference>
<sequence>MQQNLDVPRLSPHLAQVFAEQAHAPALGWAGERYSYARLAARTAAISAQLTAQGVPVGARVGLYLQRSADLLAATLACLHNGLCFVPLDPEFPLERLQGIAEDAELTLVLQDADSQARFAVPSLHLQAGEAGELSWPARDEQLPAYMMFTSGSTGRPKGVVISRRALANFLGAASRRLQLGSATRWLFITTPAFDISLLEMLGPLWAGGALEVVGNPAYKDPDALLALLAARPEINTLQATPAFWRMLLKAGWSGRSGLTALCGGEALDAPLAERLAPLVGQLWNCYGPTEATVWSLMAQVQLPLGEQGVLLRQSLDGYRHWVLDEAGEALAMGGEGELCIEGPSLASGYWARADLTAQSFISWQGRQLYRTGDRVQRVGEDAYRYLGRRDEQIKLRGFRIELGEIEVSLRRIDGVQDAAVRLHGSGDEASLVAYVELREGGGLGRMAIRRALQQRLPHYMIPTRIIVLDSLPKTTSGKLDRKRLPAPESLQP</sequence>
<keyword evidence="1" id="KW-0596">Phosphopantetheine</keyword>
<dbReference type="InterPro" id="IPR010071">
    <property type="entry name" value="AA_adenyl_dom"/>
</dbReference>
<dbReference type="OrthoDB" id="9757559at2"/>
<dbReference type="PANTHER" id="PTHR45527:SF1">
    <property type="entry name" value="FATTY ACID SYNTHASE"/>
    <property type="match status" value="1"/>
</dbReference>
<evidence type="ECO:0000256" key="1">
    <source>
        <dbReference type="ARBA" id="ARBA00022450"/>
    </source>
</evidence>
<evidence type="ECO:0000313" key="6">
    <source>
        <dbReference type="Proteomes" id="UP000307541"/>
    </source>
</evidence>
<keyword evidence="6" id="KW-1185">Reference proteome</keyword>
<evidence type="ECO:0000259" key="4">
    <source>
        <dbReference type="Pfam" id="PF13193"/>
    </source>
</evidence>
<evidence type="ECO:0000259" key="3">
    <source>
        <dbReference type="Pfam" id="PF00501"/>
    </source>
</evidence>
<dbReference type="Pfam" id="PF13193">
    <property type="entry name" value="AMP-binding_C"/>
    <property type="match status" value="1"/>
</dbReference>
<dbReference type="Proteomes" id="UP000307541">
    <property type="component" value="Unassembled WGS sequence"/>
</dbReference>
<dbReference type="FunFam" id="3.30.300.30:FF:000010">
    <property type="entry name" value="Enterobactin synthetase component F"/>
    <property type="match status" value="1"/>
</dbReference>
<comment type="caution">
    <text evidence="5">The sequence shown here is derived from an EMBL/GenBank/DDBJ whole genome shotgun (WGS) entry which is preliminary data.</text>
</comment>
<dbReference type="InterPro" id="IPR025110">
    <property type="entry name" value="AMP-bd_C"/>
</dbReference>
<dbReference type="SUPFAM" id="SSF56801">
    <property type="entry name" value="Acetyl-CoA synthetase-like"/>
    <property type="match status" value="1"/>
</dbReference>
<evidence type="ECO:0000256" key="2">
    <source>
        <dbReference type="ARBA" id="ARBA00022553"/>
    </source>
</evidence>
<dbReference type="Gene3D" id="3.40.50.12780">
    <property type="entry name" value="N-terminal domain of ligase-like"/>
    <property type="match status" value="1"/>
</dbReference>
<dbReference type="GO" id="GO:0043041">
    <property type="term" value="P:amino acid activation for nonribosomal peptide biosynthetic process"/>
    <property type="evidence" value="ECO:0007669"/>
    <property type="project" value="TreeGrafter"/>
</dbReference>
<reference evidence="5 6" key="1">
    <citation type="submission" date="2018-10" db="EMBL/GenBank/DDBJ databases">
        <title>Pseudomonas leptonychotis sp. nov., isolated from Weddell seals in Antarctica.</title>
        <authorList>
            <person name="Novakova D."/>
            <person name="Svec P."/>
            <person name="Kralova S."/>
            <person name="Kristofova L."/>
            <person name="Zeman M."/>
            <person name="Pantucek R."/>
            <person name="Maslanova I."/>
            <person name="Sedlacek I."/>
        </authorList>
    </citation>
    <scope>NUCLEOTIDE SEQUENCE [LARGE SCALE GENOMIC DNA]</scope>
    <source>
        <strain evidence="5 6">CCM 8849</strain>
    </source>
</reference>
<dbReference type="EMBL" id="RFLV01000005">
    <property type="protein sequence ID" value="TIH06942.1"/>
    <property type="molecule type" value="Genomic_DNA"/>
</dbReference>
<dbReference type="GO" id="GO:0005737">
    <property type="term" value="C:cytoplasm"/>
    <property type="evidence" value="ECO:0007669"/>
    <property type="project" value="TreeGrafter"/>
</dbReference>
<accession>A0A4T1ZTR2</accession>
<feature type="domain" description="AMP-binding enzyme C-terminal" evidence="4">
    <location>
        <begin position="405"/>
        <end position="479"/>
    </location>
</feature>
<dbReference type="InterPro" id="IPR042099">
    <property type="entry name" value="ANL_N_sf"/>
</dbReference>
<feature type="domain" description="AMP-dependent synthetase/ligase" evidence="3">
    <location>
        <begin position="18"/>
        <end position="351"/>
    </location>
</feature>
<dbReference type="PROSITE" id="PS00455">
    <property type="entry name" value="AMP_BINDING"/>
    <property type="match status" value="1"/>
</dbReference>
<dbReference type="InterPro" id="IPR045851">
    <property type="entry name" value="AMP-bd_C_sf"/>
</dbReference>
<dbReference type="NCBIfam" id="TIGR01733">
    <property type="entry name" value="AA-adenyl-dom"/>
    <property type="match status" value="1"/>
</dbReference>
<name>A0A4T1ZTR2_9PSED</name>
<organism evidence="5 6">
    <name type="scientific">Pseudomonas leptonychotis</name>
    <dbReference type="NCBI Taxonomy" id="2448482"/>
    <lineage>
        <taxon>Bacteria</taxon>
        <taxon>Pseudomonadati</taxon>
        <taxon>Pseudomonadota</taxon>
        <taxon>Gammaproteobacteria</taxon>
        <taxon>Pseudomonadales</taxon>
        <taxon>Pseudomonadaceae</taxon>
        <taxon>Pseudomonas</taxon>
    </lineage>
</organism>
<proteinExistence type="predicted"/>
<dbReference type="InterPro" id="IPR000873">
    <property type="entry name" value="AMP-dep_synth/lig_dom"/>
</dbReference>
<dbReference type="GO" id="GO:0044550">
    <property type="term" value="P:secondary metabolite biosynthetic process"/>
    <property type="evidence" value="ECO:0007669"/>
    <property type="project" value="TreeGrafter"/>
</dbReference>
<protein>
    <submittedName>
        <fullName evidence="5">Amino acid adenylation domain-containing protein</fullName>
    </submittedName>
</protein>
<dbReference type="InterPro" id="IPR020845">
    <property type="entry name" value="AMP-binding_CS"/>
</dbReference>